<accession>A0AAD9P4R6</accession>
<proteinExistence type="predicted"/>
<gene>
    <name evidence="2" type="ORF">NP493_147g00032</name>
</gene>
<dbReference type="Proteomes" id="UP001209878">
    <property type="component" value="Unassembled WGS sequence"/>
</dbReference>
<keyword evidence="1" id="KW-0732">Signal</keyword>
<sequence length="195" mass="20783">MQWSSILAVCLVAAVSAAPPRPGAMHLFFIGGLNCAVVGGRCSAACSRAANHFRCPNSSHGCCLPKKDVCADVRGVCLSINECVSHPGYEATGLACPDGFCCIRQGKPPRPANIGRWSPQTRISRWSLTWSSWLWWSVVLLSGRSSTMRYLTIHIPYPIECLCCVQIVVAFSKHGVTSGAFKCCPLANTGPVGGG</sequence>
<comment type="caution">
    <text evidence="2">The sequence shown here is derived from an EMBL/GenBank/DDBJ whole genome shotgun (WGS) entry which is preliminary data.</text>
</comment>
<evidence type="ECO:0000256" key="1">
    <source>
        <dbReference type="SAM" id="SignalP"/>
    </source>
</evidence>
<name>A0AAD9P4R6_RIDPI</name>
<dbReference type="AlphaFoldDB" id="A0AAD9P4R6"/>
<evidence type="ECO:0000313" key="3">
    <source>
        <dbReference type="Proteomes" id="UP001209878"/>
    </source>
</evidence>
<dbReference type="EMBL" id="JAODUO010000147">
    <property type="protein sequence ID" value="KAK2187991.1"/>
    <property type="molecule type" value="Genomic_DNA"/>
</dbReference>
<reference evidence="2" key="1">
    <citation type="journal article" date="2023" name="Mol. Biol. Evol.">
        <title>Third-Generation Sequencing Reveals the Adaptive Role of the Epigenome in Three Deep-Sea Polychaetes.</title>
        <authorList>
            <person name="Perez M."/>
            <person name="Aroh O."/>
            <person name="Sun Y."/>
            <person name="Lan Y."/>
            <person name="Juniper S.K."/>
            <person name="Young C.R."/>
            <person name="Angers B."/>
            <person name="Qian P.Y."/>
        </authorList>
    </citation>
    <scope>NUCLEOTIDE SEQUENCE</scope>
    <source>
        <strain evidence="2">R07B-5</strain>
    </source>
</reference>
<organism evidence="2 3">
    <name type="scientific">Ridgeia piscesae</name>
    <name type="common">Tubeworm</name>
    <dbReference type="NCBI Taxonomy" id="27915"/>
    <lineage>
        <taxon>Eukaryota</taxon>
        <taxon>Metazoa</taxon>
        <taxon>Spiralia</taxon>
        <taxon>Lophotrochozoa</taxon>
        <taxon>Annelida</taxon>
        <taxon>Polychaeta</taxon>
        <taxon>Sedentaria</taxon>
        <taxon>Canalipalpata</taxon>
        <taxon>Sabellida</taxon>
        <taxon>Siboglinidae</taxon>
        <taxon>Ridgeia</taxon>
    </lineage>
</organism>
<feature type="chain" id="PRO_5041974256" evidence="1">
    <location>
        <begin position="18"/>
        <end position="195"/>
    </location>
</feature>
<keyword evidence="3" id="KW-1185">Reference proteome</keyword>
<protein>
    <submittedName>
        <fullName evidence="2">Uncharacterized protein</fullName>
    </submittedName>
</protein>
<feature type="signal peptide" evidence="1">
    <location>
        <begin position="1"/>
        <end position="17"/>
    </location>
</feature>
<evidence type="ECO:0000313" key="2">
    <source>
        <dbReference type="EMBL" id="KAK2187991.1"/>
    </source>
</evidence>